<evidence type="ECO:0000313" key="6">
    <source>
        <dbReference type="EMBL" id="JAP97839.1"/>
    </source>
</evidence>
<dbReference type="AlphaFoldDB" id="A0A0A9XFF1"/>
<accession>A0A0A9XFF1</accession>
<reference evidence="5" key="1">
    <citation type="journal article" date="2014" name="PLoS ONE">
        <title>Transcriptome-Based Identification of ABC Transporters in the Western Tarnished Plant Bug Lygus hesperus.</title>
        <authorList>
            <person name="Hull J.J."/>
            <person name="Chaney K."/>
            <person name="Geib S.M."/>
            <person name="Fabrick J.A."/>
            <person name="Brent C.S."/>
            <person name="Walsh D."/>
            <person name="Lavine L.C."/>
        </authorList>
    </citation>
    <scope>NUCLEOTIDE SEQUENCE</scope>
</reference>
<gene>
    <name evidence="5" type="primary">ezh2</name>
    <name evidence="5" type="ORF">CM83_15058</name>
    <name evidence="6" type="ORF">g.11509</name>
</gene>
<keyword evidence="2" id="KW-0576">Peroxisome</keyword>
<keyword evidence="4" id="KW-0812">Transmembrane</keyword>
<sequence length="226" mass="24834">MCDYFNNYLASTGNRDKVMAIVQFLPMALAGPLDQIGCQTLSLSMSNLSSMADKYRAITRLSLLLGALSRQTLTGLLKPKGDIVNERLERLGHLFHVMFCVFDNNALLAGSGVTSTTLTSLGGCAVTCWFYVLLTGIVRELYKMMNTKQSDEEHKHSCITLVKLGCFIVFAMASLPKSTPQLLTDCSCPMVLPFNSVFRVITPHRLLLSDSTRGLLGLIASTCDFF</sequence>
<dbReference type="InterPro" id="IPR008733">
    <property type="entry name" value="PEX11"/>
</dbReference>
<keyword evidence="5" id="KW-0489">Methyltransferase</keyword>
<evidence type="ECO:0000313" key="5">
    <source>
        <dbReference type="EMBL" id="JAG18391.1"/>
    </source>
</evidence>
<dbReference type="GO" id="GO:0008168">
    <property type="term" value="F:methyltransferase activity"/>
    <property type="evidence" value="ECO:0007669"/>
    <property type="project" value="UniProtKB-KW"/>
</dbReference>
<evidence type="ECO:0000256" key="1">
    <source>
        <dbReference type="ARBA" id="ARBA00023136"/>
    </source>
</evidence>
<dbReference type="PANTHER" id="PTHR42266:SF1">
    <property type="entry name" value="GIM5B PROTEIN"/>
    <property type="match status" value="1"/>
</dbReference>
<dbReference type="Pfam" id="PF05648">
    <property type="entry name" value="PEX11"/>
    <property type="match status" value="1"/>
</dbReference>
<reference evidence="6" key="3">
    <citation type="journal article" date="2016" name="Gigascience">
        <title>De novo construction of an expanded transcriptome assembly for the western tarnished plant bug, Lygus hesperus.</title>
        <authorList>
            <person name="Tassone E.E."/>
            <person name="Geib S.M."/>
            <person name="Hall B."/>
            <person name="Fabrick J.A."/>
            <person name="Brent C.S."/>
            <person name="Hull J.J."/>
        </authorList>
    </citation>
    <scope>NUCLEOTIDE SEQUENCE</scope>
</reference>
<proteinExistence type="predicted"/>
<organism evidence="5">
    <name type="scientific">Lygus hesperus</name>
    <name type="common">Western plant bug</name>
    <dbReference type="NCBI Taxonomy" id="30085"/>
    <lineage>
        <taxon>Eukaryota</taxon>
        <taxon>Metazoa</taxon>
        <taxon>Ecdysozoa</taxon>
        <taxon>Arthropoda</taxon>
        <taxon>Hexapoda</taxon>
        <taxon>Insecta</taxon>
        <taxon>Pterygota</taxon>
        <taxon>Neoptera</taxon>
        <taxon>Paraneoptera</taxon>
        <taxon>Hemiptera</taxon>
        <taxon>Heteroptera</taxon>
        <taxon>Panheteroptera</taxon>
        <taxon>Cimicomorpha</taxon>
        <taxon>Miridae</taxon>
        <taxon>Mirini</taxon>
        <taxon>Lygus</taxon>
    </lineage>
</organism>
<name>A0A0A9XFF1_LYGHE</name>
<dbReference type="EMBL" id="GBHO01025213">
    <property type="protein sequence ID" value="JAG18391.1"/>
    <property type="molecule type" value="Transcribed_RNA"/>
</dbReference>
<feature type="transmembrane region" description="Helical" evidence="4">
    <location>
        <begin position="119"/>
        <end position="138"/>
    </location>
</feature>
<keyword evidence="5" id="KW-0808">Transferase</keyword>
<comment type="subcellular location">
    <subcellularLocation>
        <location evidence="3">Peroxisome membrane</location>
    </subcellularLocation>
</comment>
<dbReference type="GO" id="GO:0016559">
    <property type="term" value="P:peroxisome fission"/>
    <property type="evidence" value="ECO:0007669"/>
    <property type="project" value="InterPro"/>
</dbReference>
<dbReference type="GO" id="GO:0005778">
    <property type="term" value="C:peroxisomal membrane"/>
    <property type="evidence" value="ECO:0007669"/>
    <property type="project" value="UniProtKB-SubCell"/>
</dbReference>
<dbReference type="PANTHER" id="PTHR42266">
    <property type="entry name" value="GIM5B PROTEIN"/>
    <property type="match status" value="1"/>
</dbReference>
<reference evidence="5" key="2">
    <citation type="submission" date="2014-07" db="EMBL/GenBank/DDBJ databases">
        <authorList>
            <person name="Hull J."/>
        </authorList>
    </citation>
    <scope>NUCLEOTIDE SEQUENCE</scope>
</reference>
<keyword evidence="1 4" id="KW-0472">Membrane</keyword>
<dbReference type="GO" id="GO:0032259">
    <property type="term" value="P:methylation"/>
    <property type="evidence" value="ECO:0007669"/>
    <property type="project" value="UniProtKB-KW"/>
</dbReference>
<evidence type="ECO:0000256" key="3">
    <source>
        <dbReference type="ARBA" id="ARBA00046271"/>
    </source>
</evidence>
<evidence type="ECO:0000256" key="4">
    <source>
        <dbReference type="SAM" id="Phobius"/>
    </source>
</evidence>
<dbReference type="EMBL" id="GDHC01020789">
    <property type="protein sequence ID" value="JAP97839.1"/>
    <property type="molecule type" value="Transcribed_RNA"/>
</dbReference>
<evidence type="ECO:0000256" key="2">
    <source>
        <dbReference type="ARBA" id="ARBA00023140"/>
    </source>
</evidence>
<protein>
    <submittedName>
        <fullName evidence="5">Histone-lysine N-methyltransferase EZH2</fullName>
    </submittedName>
</protein>
<keyword evidence="4" id="KW-1133">Transmembrane helix</keyword>